<name>A0A5A5TLS1_9CHLR</name>
<sequence>MGRLLGVQISEETVRRLTEQMGSALEQAQTQEAQAPFQEAGATVCIPEKRAFSADGAMVGLVHGEWAEVRTLVIGEVKEQTSAKKKRCKQEPRVVDVSSFSRLVDAETFCQLAEVEMRRRHVLEAKEVCAVMDGADWLQEFIDVHREDATRILDFPHAAEHVTCLLEALVKAGYTFPAQMLERSLSILKQRGPSFLLSRIDRLPSSLLQQNGIREHVGYLRKREALMQYPTFLKRGLPIGSGMVESANKLVVEARLKGAGMRWERKNVNKMLPLRNGVCNDRWQATWQEAGAAVRQQQKQQRERRRKQREEAKLLTCDPRLLESPPLPPKAEPAPPRLPAAPPATLPGSSRPSAHHPWKRSFLPS</sequence>
<organism evidence="2 3">
    <name type="scientific">Dictyobacter arantiisoli</name>
    <dbReference type="NCBI Taxonomy" id="2014874"/>
    <lineage>
        <taxon>Bacteria</taxon>
        <taxon>Bacillati</taxon>
        <taxon>Chloroflexota</taxon>
        <taxon>Ktedonobacteria</taxon>
        <taxon>Ktedonobacterales</taxon>
        <taxon>Dictyobacteraceae</taxon>
        <taxon>Dictyobacter</taxon>
    </lineage>
</organism>
<keyword evidence="3" id="KW-1185">Reference proteome</keyword>
<feature type="region of interest" description="Disordered" evidence="1">
    <location>
        <begin position="294"/>
        <end position="365"/>
    </location>
</feature>
<proteinExistence type="predicted"/>
<evidence type="ECO:0000313" key="2">
    <source>
        <dbReference type="EMBL" id="GCF12034.1"/>
    </source>
</evidence>
<evidence type="ECO:0000256" key="1">
    <source>
        <dbReference type="SAM" id="MobiDB-lite"/>
    </source>
</evidence>
<comment type="caution">
    <text evidence="2">The sequence shown here is derived from an EMBL/GenBank/DDBJ whole genome shotgun (WGS) entry which is preliminary data.</text>
</comment>
<reference evidence="2 3" key="1">
    <citation type="submission" date="2019-01" db="EMBL/GenBank/DDBJ databases">
        <title>Draft genome sequence of Dictyobacter sp. Uno17.</title>
        <authorList>
            <person name="Wang C.M."/>
            <person name="Zheng Y."/>
            <person name="Sakai Y."/>
            <person name="Abe K."/>
            <person name="Yokota A."/>
            <person name="Yabe S."/>
        </authorList>
    </citation>
    <scope>NUCLEOTIDE SEQUENCE [LARGE SCALE GENOMIC DNA]</scope>
    <source>
        <strain evidence="2 3">Uno17</strain>
    </source>
</reference>
<dbReference type="EMBL" id="BIXY01000223">
    <property type="protein sequence ID" value="GCF12034.1"/>
    <property type="molecule type" value="Genomic_DNA"/>
</dbReference>
<feature type="compositionally biased region" description="Pro residues" evidence="1">
    <location>
        <begin position="325"/>
        <end position="345"/>
    </location>
</feature>
<protein>
    <submittedName>
        <fullName evidence="2">Uncharacterized protein</fullName>
    </submittedName>
</protein>
<dbReference type="Proteomes" id="UP000322530">
    <property type="component" value="Unassembled WGS sequence"/>
</dbReference>
<gene>
    <name evidence="2" type="ORF">KDI_55980</name>
</gene>
<accession>A0A5A5TLS1</accession>
<dbReference type="AlphaFoldDB" id="A0A5A5TLS1"/>
<evidence type="ECO:0000313" key="3">
    <source>
        <dbReference type="Proteomes" id="UP000322530"/>
    </source>
</evidence>